<comment type="similarity">
    <text evidence="1">Belongs to the short-chain dehydrogenases/reductases (SDR) family.</text>
</comment>
<dbReference type="PANTHER" id="PTHR43976">
    <property type="entry name" value="SHORT CHAIN DEHYDROGENASE"/>
    <property type="match status" value="1"/>
</dbReference>
<reference evidence="4 5" key="1">
    <citation type="submission" date="2019-05" db="EMBL/GenBank/DDBJ databases">
        <title>Streptomyces sp. NEAU-C151, a novel actinomycete isolated from soil.</title>
        <authorList>
            <person name="Han L."/>
            <person name="Jiang H."/>
        </authorList>
    </citation>
    <scope>NUCLEOTIDE SEQUENCE [LARGE SCALE GENOMIC DNA]</scope>
    <source>
        <strain evidence="4 5">NEAU-C151</strain>
    </source>
</reference>
<dbReference type="Pfam" id="PF00106">
    <property type="entry name" value="adh_short"/>
    <property type="match status" value="1"/>
</dbReference>
<keyword evidence="5" id="KW-1185">Reference proteome</keyword>
<name>A0A5R9G0J0_9ACTN</name>
<dbReference type="EMBL" id="VBZC01000008">
    <property type="protein sequence ID" value="TLS46493.1"/>
    <property type="molecule type" value="Genomic_DNA"/>
</dbReference>
<protein>
    <submittedName>
        <fullName evidence="4">SDR family NAD(P)-dependent oxidoreductase</fullName>
    </submittedName>
</protein>
<keyword evidence="2" id="KW-0560">Oxidoreductase</keyword>
<evidence type="ECO:0000313" key="5">
    <source>
        <dbReference type="Proteomes" id="UP000305906"/>
    </source>
</evidence>
<sequence length="181" mass="19065">MRRLSCAARGRSGRGSRGCPVEELVGELSAGDGSGELERSGQQGEEAERLHARRGSGSSGARRAAISSMRTSRLSAKAVLPHMRAQAGGRVINISSILGLVPAPYMAVYAASKHAVRVTPSGKDGDDPAVVAKAIVAAATDSRPKLRYAAGPNARRISTARRMFPARAFDQQIRKFNKLAG</sequence>
<dbReference type="InterPro" id="IPR036291">
    <property type="entry name" value="NAD(P)-bd_dom_sf"/>
</dbReference>
<dbReference type="AlphaFoldDB" id="A0A5R9G0J0"/>
<dbReference type="SUPFAM" id="SSF51735">
    <property type="entry name" value="NAD(P)-binding Rossmann-fold domains"/>
    <property type="match status" value="1"/>
</dbReference>
<organism evidence="4 5">
    <name type="scientific">Streptomyces montanus</name>
    <dbReference type="NCBI Taxonomy" id="2580423"/>
    <lineage>
        <taxon>Bacteria</taxon>
        <taxon>Bacillati</taxon>
        <taxon>Actinomycetota</taxon>
        <taxon>Actinomycetes</taxon>
        <taxon>Kitasatosporales</taxon>
        <taxon>Streptomycetaceae</taxon>
        <taxon>Streptomyces</taxon>
    </lineage>
</organism>
<gene>
    <name evidence="4" type="ORF">FE633_09270</name>
</gene>
<evidence type="ECO:0000313" key="4">
    <source>
        <dbReference type="EMBL" id="TLS46493.1"/>
    </source>
</evidence>
<dbReference type="InterPro" id="IPR002347">
    <property type="entry name" value="SDR_fam"/>
</dbReference>
<dbReference type="GO" id="GO:0016491">
    <property type="term" value="F:oxidoreductase activity"/>
    <property type="evidence" value="ECO:0007669"/>
    <property type="project" value="UniProtKB-KW"/>
</dbReference>
<comment type="caution">
    <text evidence="4">The sequence shown here is derived from an EMBL/GenBank/DDBJ whole genome shotgun (WGS) entry which is preliminary data.</text>
</comment>
<feature type="region of interest" description="Disordered" evidence="3">
    <location>
        <begin position="1"/>
        <end position="68"/>
    </location>
</feature>
<dbReference type="Gene3D" id="3.40.50.720">
    <property type="entry name" value="NAD(P)-binding Rossmann-like Domain"/>
    <property type="match status" value="1"/>
</dbReference>
<feature type="compositionally biased region" description="Low complexity" evidence="3">
    <location>
        <begin position="55"/>
        <end position="68"/>
    </location>
</feature>
<evidence type="ECO:0000256" key="2">
    <source>
        <dbReference type="ARBA" id="ARBA00023002"/>
    </source>
</evidence>
<feature type="compositionally biased region" description="Low complexity" evidence="3">
    <location>
        <begin position="1"/>
        <end position="10"/>
    </location>
</feature>
<dbReference type="PANTHER" id="PTHR43976:SF16">
    <property type="entry name" value="SHORT-CHAIN DEHYDROGENASE_REDUCTASE FAMILY PROTEIN"/>
    <property type="match status" value="1"/>
</dbReference>
<evidence type="ECO:0000256" key="3">
    <source>
        <dbReference type="SAM" id="MobiDB-lite"/>
    </source>
</evidence>
<proteinExistence type="inferred from homology"/>
<evidence type="ECO:0000256" key="1">
    <source>
        <dbReference type="ARBA" id="ARBA00006484"/>
    </source>
</evidence>
<accession>A0A5R9G0J0</accession>
<dbReference type="InterPro" id="IPR051911">
    <property type="entry name" value="SDR_oxidoreductase"/>
</dbReference>
<dbReference type="Proteomes" id="UP000305906">
    <property type="component" value="Unassembled WGS sequence"/>
</dbReference>